<feature type="compositionally biased region" description="Polar residues" evidence="1">
    <location>
        <begin position="221"/>
        <end position="231"/>
    </location>
</feature>
<dbReference type="EMBL" id="HBGA01119931">
    <property type="protein sequence ID" value="CAD9033303.1"/>
    <property type="molecule type" value="Transcribed_RNA"/>
</dbReference>
<feature type="compositionally biased region" description="Low complexity" evidence="1">
    <location>
        <begin position="124"/>
        <end position="142"/>
    </location>
</feature>
<protein>
    <recommendedName>
        <fullName evidence="3">Ig-like domain-containing protein</fullName>
    </recommendedName>
</protein>
<feature type="compositionally biased region" description="Polar residues" evidence="1">
    <location>
        <begin position="512"/>
        <end position="526"/>
    </location>
</feature>
<feature type="compositionally biased region" description="Polar residues" evidence="1">
    <location>
        <begin position="353"/>
        <end position="398"/>
    </location>
</feature>
<feature type="region of interest" description="Disordered" evidence="1">
    <location>
        <begin position="270"/>
        <end position="398"/>
    </location>
</feature>
<feature type="transmembrane region" description="Helical" evidence="2">
    <location>
        <begin position="989"/>
        <end position="1013"/>
    </location>
</feature>
<evidence type="ECO:0000313" key="4">
    <source>
        <dbReference type="EMBL" id="CAD9033303.1"/>
    </source>
</evidence>
<feature type="compositionally biased region" description="Low complexity" evidence="1">
    <location>
        <begin position="1"/>
        <end position="89"/>
    </location>
</feature>
<feature type="domain" description="Ig-like" evidence="3">
    <location>
        <begin position="424"/>
        <end position="528"/>
    </location>
</feature>
<feature type="region of interest" description="Disordered" evidence="1">
    <location>
        <begin position="221"/>
        <end position="250"/>
    </location>
</feature>
<name>A0A7S1J5N9_9EUGL</name>
<feature type="compositionally biased region" description="Low complexity" evidence="1">
    <location>
        <begin position="588"/>
        <end position="607"/>
    </location>
</feature>
<feature type="compositionally biased region" description="Low complexity" evidence="1">
    <location>
        <begin position="1469"/>
        <end position="1488"/>
    </location>
</feature>
<feature type="compositionally biased region" description="Basic and acidic residues" evidence="1">
    <location>
        <begin position="336"/>
        <end position="351"/>
    </location>
</feature>
<dbReference type="PROSITE" id="PS50835">
    <property type="entry name" value="IG_LIKE"/>
    <property type="match status" value="1"/>
</dbReference>
<evidence type="ECO:0000256" key="1">
    <source>
        <dbReference type="SAM" id="MobiDB-lite"/>
    </source>
</evidence>
<feature type="compositionally biased region" description="Polar residues" evidence="1">
    <location>
        <begin position="310"/>
        <end position="335"/>
    </location>
</feature>
<keyword evidence="2" id="KW-1133">Transmembrane helix</keyword>
<accession>A0A7S1J5N9</accession>
<feature type="compositionally biased region" description="Low complexity" evidence="1">
    <location>
        <begin position="297"/>
        <end position="309"/>
    </location>
</feature>
<feature type="region of interest" description="Disordered" evidence="1">
    <location>
        <begin position="165"/>
        <end position="206"/>
    </location>
</feature>
<feature type="region of interest" description="Disordered" evidence="1">
    <location>
        <begin position="512"/>
        <end position="607"/>
    </location>
</feature>
<sequence>MSPTPTKSVTSSPTFITETVSTATCTRSTPTDTATPTGNGTTSVSPSLTSTLSTTETPSPSSRHSHTCSPSCTRTATLTATTATDTHTASQLPPSTETATQAISQSRSDSRWSQTPTGSTQVHSVSGTLSPSSTWSSQWSVSRTPTVTQSATRSISASWSLSSTSTAVASPPSHSPTLSGTGPTGSPSESPKSASLTETSSRTPSEITITTISPATFTHSVSLSPSWSQTHTETFTPSRPTPSPTVSHTKEFSDTATSFFTDSFSVSFTTTQTERPTVACTETCSPPTPTFTPPSQTPSHTSTQTHTSTVRSPSLTSPSASVQTASGQATLSPTDSHSRQLTDTESHDRPKTFTVTGSGSPDDTPSATCVLTPSISQTPTDSPTKRGTSSHTPSFMPTRTLSRSATCSITYPPTKTRSPPTPTPTFEATVTYTLTVPSPSLSITCSATHIATQTYTLTPRSVSLSWTTSLTPPTRTFSSSVSLRTPTPTFSSLSSTMIPTVSAMPPPTQSLCLTPTPTVNPTRTATLSPGSRSRSASSLSFTHWGTRTPRPTETATPNPTTTSSKTGTQSGSHHEITPTLWSDTPEFNATNTPTAPGPTLNDTTTLSTSPLLTLTPSLSPPSLTSTLTYTPTLEEQMTISQTNRLSQSLDMLDTKTPSVTLQETLTISDEFLTAYSLNGTVTLGQPFTITFGVSGLVGPVTSADFAIVVPVTRRRAGFYPEYLGNRPVTEFIDVTTLNPRASKMKTQATGLSYNPLTDRWRDANKDSEYQPDVETCYSNAGFTQKTELGAAVLENGFLVENLTLPAQPIAGVYQVCYSARGVFSVVMQPVVVHGPTRMALYRDDPTDPGTKVEWKFGTAPYVNDTFDIRFFGYGLSRYDLYTITNTTNDCPGSIELFGPNVVYQITPNQWTNETWFQMKDIRYTKSGNFRVCIRYAGIKPVPYWMSLGTFSVTTNVPVRPSPSPSPATSEAPTTFLAGAAEFLDKNAGIVVPIGIGAVVAICLACCFLTYYCIRMRRKRREQTEVTWLNSDPVFGHYPLTKHVGDDDLLTLEVGEPDRSAPGMALPPGVNLDDMDVMDDFFEENEPEVQEPPSTPVGAILQCAAPSKEDQVLWERALEKMIQFHQTESEWKAGKANTQGWKEADATHEVLQARRREDRRVRTSRWYQMAEKRTKQEQDFKEAEERSVGGRVHPAPLSQPRSPVAASVQSLESFNPLSPGKQSWLVRPQWLPPDMRSKLEGVARAQANPKTVRRTDFLALIDEVTRSARTAETVLTSHQQDTDRRPSDVPRTAALSASLVRRREAPPGRTGVSNAAHASALAASAARAFREEWQRSLRGGTQKSVSMAPTVQRVRTSEDSASEGSARSSDPDSDNDSEDHQDRGARAPAPSTLARPSTLPASFLPPRASSRVSQAITVENSPRARRPSGAGSTAGTPFPQSPPRADGMGSGDSASTSSSDSEIEIRVVQRPRYSRPASRASHAQRSPGQGSPGQPPKL</sequence>
<reference evidence="4" key="1">
    <citation type="submission" date="2021-01" db="EMBL/GenBank/DDBJ databases">
        <authorList>
            <person name="Corre E."/>
            <person name="Pelletier E."/>
            <person name="Niang G."/>
            <person name="Scheremetjew M."/>
            <person name="Finn R."/>
            <person name="Kale V."/>
            <person name="Holt S."/>
            <person name="Cochrane G."/>
            <person name="Meng A."/>
            <person name="Brown T."/>
            <person name="Cohen L."/>
        </authorList>
    </citation>
    <scope>NUCLEOTIDE SEQUENCE</scope>
    <source>
        <strain evidence="4">NIES-381</strain>
    </source>
</reference>
<dbReference type="InterPro" id="IPR007110">
    <property type="entry name" value="Ig-like_dom"/>
</dbReference>
<feature type="compositionally biased region" description="Low complexity" evidence="1">
    <location>
        <begin position="1450"/>
        <end position="1459"/>
    </location>
</feature>
<feature type="region of interest" description="Disordered" evidence="1">
    <location>
        <begin position="1166"/>
        <end position="1207"/>
    </location>
</feature>
<feature type="compositionally biased region" description="Basic and acidic residues" evidence="1">
    <location>
        <begin position="1169"/>
        <end position="1187"/>
    </location>
</feature>
<feature type="compositionally biased region" description="Polar residues" evidence="1">
    <location>
        <begin position="90"/>
        <end position="123"/>
    </location>
</feature>
<proteinExistence type="predicted"/>
<keyword evidence="2" id="KW-0812">Transmembrane</keyword>
<feature type="compositionally biased region" description="Low complexity" evidence="1">
    <location>
        <begin position="527"/>
        <end position="571"/>
    </location>
</feature>
<evidence type="ECO:0000256" key="2">
    <source>
        <dbReference type="SAM" id="Phobius"/>
    </source>
</evidence>
<feature type="region of interest" description="Disordered" evidence="1">
    <location>
        <begin position="1"/>
        <end position="151"/>
    </location>
</feature>
<feature type="region of interest" description="Disordered" evidence="1">
    <location>
        <begin position="1295"/>
        <end position="1315"/>
    </location>
</feature>
<feature type="region of interest" description="Disordered" evidence="1">
    <location>
        <begin position="1335"/>
        <end position="1497"/>
    </location>
</feature>
<feature type="region of interest" description="Disordered" evidence="1">
    <location>
        <begin position="1271"/>
        <end position="1290"/>
    </location>
</feature>
<feature type="compositionally biased region" description="Polar residues" evidence="1">
    <location>
        <begin position="1338"/>
        <end position="1348"/>
    </location>
</feature>
<keyword evidence="2" id="KW-0472">Membrane</keyword>
<evidence type="ECO:0000259" key="3">
    <source>
        <dbReference type="PROSITE" id="PS50835"/>
    </source>
</evidence>
<gene>
    <name evidence="4" type="ORF">EGYM00392_LOCUS44450</name>
</gene>
<feature type="compositionally biased region" description="Polar residues" evidence="1">
    <location>
        <begin position="1409"/>
        <end position="1419"/>
    </location>
</feature>
<organism evidence="4">
    <name type="scientific">Eutreptiella gymnastica</name>
    <dbReference type="NCBI Taxonomy" id="73025"/>
    <lineage>
        <taxon>Eukaryota</taxon>
        <taxon>Discoba</taxon>
        <taxon>Euglenozoa</taxon>
        <taxon>Euglenida</taxon>
        <taxon>Spirocuta</taxon>
        <taxon>Euglenophyceae</taxon>
        <taxon>Eutreptiales</taxon>
        <taxon>Eutreptiaceae</taxon>
        <taxon>Eutreptiella</taxon>
    </lineage>
</organism>
<feature type="compositionally biased region" description="Pro residues" evidence="1">
    <location>
        <begin position="286"/>
        <end position="296"/>
    </location>
</feature>